<protein>
    <recommendedName>
        <fullName evidence="3">Peptidase C39-like domain-containing protein</fullName>
    </recommendedName>
</protein>
<accession>A0A2M7BRX1</accession>
<evidence type="ECO:0000313" key="2">
    <source>
        <dbReference type="Proteomes" id="UP000230119"/>
    </source>
</evidence>
<dbReference type="Proteomes" id="UP000230119">
    <property type="component" value="Unassembled WGS sequence"/>
</dbReference>
<reference evidence="2" key="1">
    <citation type="submission" date="2017-09" db="EMBL/GenBank/DDBJ databases">
        <title>Depth-based differentiation of microbial function through sediment-hosted aquifers and enrichment of novel symbionts in the deep terrestrial subsurface.</title>
        <authorList>
            <person name="Probst A.J."/>
            <person name="Ladd B."/>
            <person name="Jarett J.K."/>
            <person name="Geller-Mcgrath D.E."/>
            <person name="Sieber C.M.K."/>
            <person name="Emerson J.B."/>
            <person name="Anantharaman K."/>
            <person name="Thomas B.C."/>
            <person name="Malmstrom R."/>
            <person name="Stieglmeier M."/>
            <person name="Klingl A."/>
            <person name="Woyke T."/>
            <person name="Ryan C.M."/>
            <person name="Banfield J.F."/>
        </authorList>
    </citation>
    <scope>NUCLEOTIDE SEQUENCE [LARGE SCALE GENOMIC DNA]</scope>
</reference>
<sequence length="227" mass="26053">MDTFPNTKQVVGSKACGSVCLLNIYTYFNIPKSLEQILIELNIGQVDTSYLPQLARNCNDQKLDTIILSSNPHTISPTWKDKTREEIIAMLKKWISHNSNDGWLKAAIFLLFYLQEGGNIKIVDLSTSIIDTYLNKGYIILSCLEESWLWEKRKIDNKVEYDDTKGHTRGHFVVIYGKENDNYLISDPYPTGLPNKEGLYQVGKQKLLVSTLLWNQEFLAIRTSKKK</sequence>
<dbReference type="AlphaFoldDB" id="A0A2M7BRX1"/>
<organism evidence="1 2">
    <name type="scientific">Candidatus Roizmanbacteria bacterium CG03_land_8_20_14_0_80_39_12</name>
    <dbReference type="NCBI Taxonomy" id="1974847"/>
    <lineage>
        <taxon>Bacteria</taxon>
        <taxon>Candidatus Roizmaniibacteriota</taxon>
    </lineage>
</organism>
<dbReference type="Gene3D" id="3.90.70.10">
    <property type="entry name" value="Cysteine proteinases"/>
    <property type="match status" value="1"/>
</dbReference>
<dbReference type="EMBL" id="PEVA01000162">
    <property type="protein sequence ID" value="PIV08234.1"/>
    <property type="molecule type" value="Genomic_DNA"/>
</dbReference>
<name>A0A2M7BRX1_9BACT</name>
<evidence type="ECO:0000313" key="1">
    <source>
        <dbReference type="EMBL" id="PIV08234.1"/>
    </source>
</evidence>
<comment type="caution">
    <text evidence="1">The sequence shown here is derived from an EMBL/GenBank/DDBJ whole genome shotgun (WGS) entry which is preliminary data.</text>
</comment>
<evidence type="ECO:0008006" key="3">
    <source>
        <dbReference type="Google" id="ProtNLM"/>
    </source>
</evidence>
<proteinExistence type="predicted"/>
<gene>
    <name evidence="1" type="ORF">COS52_03790</name>
</gene>